<evidence type="ECO:0000256" key="2">
    <source>
        <dbReference type="SAM" id="SignalP"/>
    </source>
</evidence>
<organism evidence="4 5">
    <name type="scientific">Roseomonas nitratireducens</name>
    <dbReference type="NCBI Taxonomy" id="2820810"/>
    <lineage>
        <taxon>Bacteria</taxon>
        <taxon>Pseudomonadati</taxon>
        <taxon>Pseudomonadota</taxon>
        <taxon>Alphaproteobacteria</taxon>
        <taxon>Acetobacterales</taxon>
        <taxon>Roseomonadaceae</taxon>
        <taxon>Roseomonas</taxon>
    </lineage>
</organism>
<accession>A0ABS4AS35</accession>
<dbReference type="EMBL" id="JAGIYZ010000007">
    <property type="protein sequence ID" value="MBP0464165.1"/>
    <property type="molecule type" value="Genomic_DNA"/>
</dbReference>
<dbReference type="Proteomes" id="UP000680815">
    <property type="component" value="Unassembled WGS sequence"/>
</dbReference>
<keyword evidence="1" id="KW-1133">Transmembrane helix</keyword>
<feature type="chain" id="PRO_5047132968" evidence="2">
    <location>
        <begin position="21"/>
        <end position="175"/>
    </location>
</feature>
<dbReference type="InterPro" id="IPR002734">
    <property type="entry name" value="RibDG_C"/>
</dbReference>
<keyword evidence="2" id="KW-0732">Signal</keyword>
<evidence type="ECO:0000313" key="4">
    <source>
        <dbReference type="EMBL" id="MBP0464165.1"/>
    </source>
</evidence>
<dbReference type="InterPro" id="IPR050765">
    <property type="entry name" value="Riboflavin_Biosynth_HTPR"/>
</dbReference>
<dbReference type="PANTHER" id="PTHR38011:SF11">
    <property type="entry name" value="2,5-DIAMINO-6-RIBOSYLAMINO-4(3H)-PYRIMIDINONE 5'-PHOSPHATE REDUCTASE"/>
    <property type="match status" value="1"/>
</dbReference>
<protein>
    <submittedName>
        <fullName evidence="4">Dihydrofolate reductase</fullName>
    </submittedName>
</protein>
<proteinExistence type="predicted"/>
<keyword evidence="5" id="KW-1185">Reference proteome</keyword>
<dbReference type="Pfam" id="PF01872">
    <property type="entry name" value="RibD_C"/>
    <property type="match status" value="1"/>
</dbReference>
<feature type="signal peptide" evidence="2">
    <location>
        <begin position="1"/>
        <end position="20"/>
    </location>
</feature>
<feature type="transmembrane region" description="Helical" evidence="1">
    <location>
        <begin position="133"/>
        <end position="155"/>
    </location>
</feature>
<keyword evidence="1" id="KW-0472">Membrane</keyword>
<dbReference type="PANTHER" id="PTHR38011">
    <property type="entry name" value="DIHYDROFOLATE REDUCTASE FAMILY PROTEIN (AFU_ORTHOLOGUE AFUA_8G06820)"/>
    <property type="match status" value="1"/>
</dbReference>
<name>A0ABS4AS35_9PROT</name>
<reference evidence="4 5" key="1">
    <citation type="submission" date="2021-03" db="EMBL/GenBank/DDBJ databases">
        <authorList>
            <person name="So Y."/>
        </authorList>
    </citation>
    <scope>NUCLEOTIDE SEQUENCE [LARGE SCALE GENOMIC DNA]</scope>
    <source>
        <strain evidence="4 5">PWR1</strain>
    </source>
</reference>
<keyword evidence="1" id="KW-0812">Transmembrane</keyword>
<comment type="caution">
    <text evidence="4">The sequence shown here is derived from an EMBL/GenBank/DDBJ whole genome shotgun (WGS) entry which is preliminary data.</text>
</comment>
<evidence type="ECO:0000259" key="3">
    <source>
        <dbReference type="Pfam" id="PF01872"/>
    </source>
</evidence>
<dbReference type="SUPFAM" id="SSF53597">
    <property type="entry name" value="Dihydrofolate reductase-like"/>
    <property type="match status" value="1"/>
</dbReference>
<dbReference type="InterPro" id="IPR024072">
    <property type="entry name" value="DHFR-like_dom_sf"/>
</dbReference>
<gene>
    <name evidence="4" type="ORF">J5Y09_09600</name>
</gene>
<dbReference type="RefSeq" id="WP_209351535.1">
    <property type="nucleotide sequence ID" value="NZ_JAGIYZ010000007.1"/>
</dbReference>
<feature type="domain" description="Bacterial bifunctional deaminase-reductase C-terminal" evidence="3">
    <location>
        <begin position="92"/>
        <end position="168"/>
    </location>
</feature>
<evidence type="ECO:0000256" key="1">
    <source>
        <dbReference type="SAM" id="Phobius"/>
    </source>
</evidence>
<evidence type="ECO:0000313" key="5">
    <source>
        <dbReference type="Proteomes" id="UP000680815"/>
    </source>
</evidence>
<feature type="transmembrane region" description="Helical" evidence="1">
    <location>
        <begin position="109"/>
        <end position="127"/>
    </location>
</feature>
<sequence length="175" mass="18488">MTARLRLYAAVSLDMCLADAAGGVGWLAPFESEDYGTAAFIAGIGTVLTGRATYDQARGFGDWPYAGKRVVVLTGRPLDPAPPAGVEAASGDLALLVERLRRETLRGDIWLLGGASVAQACLALGVVDSIELFLMPVTLGAGLPLFAPGGMPAAWRLEETRRWPNGVLAVTYTRR</sequence>
<dbReference type="Gene3D" id="3.40.430.10">
    <property type="entry name" value="Dihydrofolate Reductase, subunit A"/>
    <property type="match status" value="1"/>
</dbReference>